<accession>A0A0F9GE57</accession>
<gene>
    <name evidence="1" type="ORF">LCGC14_1837800</name>
</gene>
<sequence>MFQQMLMRAISASKPVVVELGAVLEDNTRSGGPCTQGIKIDSDGDFYVSDNVGSYGAASETWLERGTTSQVWVERTIDTGSLDTDDIGASRVACTSDLELIVVRPTSGDQQATGSLRFYNAPTGGTLLETTSWDIKATRT</sequence>
<dbReference type="EMBL" id="LAZR01018251">
    <property type="protein sequence ID" value="KKL97104.1"/>
    <property type="molecule type" value="Genomic_DNA"/>
</dbReference>
<organism evidence="1">
    <name type="scientific">marine sediment metagenome</name>
    <dbReference type="NCBI Taxonomy" id="412755"/>
    <lineage>
        <taxon>unclassified sequences</taxon>
        <taxon>metagenomes</taxon>
        <taxon>ecological metagenomes</taxon>
    </lineage>
</organism>
<comment type="caution">
    <text evidence="1">The sequence shown here is derived from an EMBL/GenBank/DDBJ whole genome shotgun (WGS) entry which is preliminary data.</text>
</comment>
<proteinExistence type="predicted"/>
<protein>
    <submittedName>
        <fullName evidence="1">Uncharacterized protein</fullName>
    </submittedName>
</protein>
<name>A0A0F9GE57_9ZZZZ</name>
<dbReference type="AlphaFoldDB" id="A0A0F9GE57"/>
<evidence type="ECO:0000313" key="1">
    <source>
        <dbReference type="EMBL" id="KKL97104.1"/>
    </source>
</evidence>
<reference evidence="1" key="1">
    <citation type="journal article" date="2015" name="Nature">
        <title>Complex archaea that bridge the gap between prokaryotes and eukaryotes.</title>
        <authorList>
            <person name="Spang A."/>
            <person name="Saw J.H."/>
            <person name="Jorgensen S.L."/>
            <person name="Zaremba-Niedzwiedzka K."/>
            <person name="Martijn J."/>
            <person name="Lind A.E."/>
            <person name="van Eijk R."/>
            <person name="Schleper C."/>
            <person name="Guy L."/>
            <person name="Ettema T.J."/>
        </authorList>
    </citation>
    <scope>NUCLEOTIDE SEQUENCE</scope>
</reference>